<sequence>MEQKNLPNVTIALVLAILSFLCCCFGGAPGLILAGIAFFLVKKDEKTYTENPELYKNYSTLKTVKILAIIGMVIGVLYLLYTFWSINQLGGWEGYMEKVQEMTEQYQ</sequence>
<evidence type="ECO:0000313" key="3">
    <source>
        <dbReference type="Proteomes" id="UP000502928"/>
    </source>
</evidence>
<keyword evidence="1" id="KW-0812">Transmembrane</keyword>
<dbReference type="NCBIfam" id="NF040945">
    <property type="entry name" value="CCC_membrane"/>
    <property type="match status" value="1"/>
</dbReference>
<feature type="transmembrane region" description="Helical" evidence="1">
    <location>
        <begin position="12"/>
        <end position="41"/>
    </location>
</feature>
<keyword evidence="1" id="KW-1133">Transmembrane helix</keyword>
<dbReference type="InterPro" id="IPR011655">
    <property type="entry name" value="MpPF26"/>
</dbReference>
<keyword evidence="3" id="KW-1185">Reference proteome</keyword>
<keyword evidence="1" id="KW-0472">Membrane</keyword>
<feature type="transmembrane region" description="Helical" evidence="1">
    <location>
        <begin position="66"/>
        <end position="86"/>
    </location>
</feature>
<proteinExistence type="predicted"/>
<dbReference type="Proteomes" id="UP000502928">
    <property type="component" value="Chromosome"/>
</dbReference>
<accession>A0A6G7J3U2</accession>
<reference evidence="2 3" key="1">
    <citation type="submission" date="2020-02" db="EMBL/GenBank/DDBJ databases">
        <title>Complete genome of Muricauda sp. 501str8.</title>
        <authorList>
            <person name="Dong B."/>
            <person name="Zhu S."/>
            <person name="Yang J."/>
            <person name="Chen J."/>
        </authorList>
    </citation>
    <scope>NUCLEOTIDE SEQUENCE [LARGE SCALE GENOMIC DNA]</scope>
    <source>
        <strain evidence="2 3">501str8</strain>
    </source>
</reference>
<dbReference type="RefSeq" id="WP_166248703.1">
    <property type="nucleotide sequence ID" value="NZ_CP049616.1"/>
</dbReference>
<dbReference type="KEGG" id="mut:GVT53_11170"/>
<name>A0A6G7J3U2_9FLAO</name>
<protein>
    <submittedName>
        <fullName evidence="2">DUF4190 domain-containing protein</fullName>
    </submittedName>
</protein>
<dbReference type="EMBL" id="CP049616">
    <property type="protein sequence ID" value="QII45214.1"/>
    <property type="molecule type" value="Genomic_DNA"/>
</dbReference>
<evidence type="ECO:0000256" key="1">
    <source>
        <dbReference type="SAM" id="Phobius"/>
    </source>
</evidence>
<gene>
    <name evidence="2" type="ORF">GVT53_11170</name>
</gene>
<dbReference type="AlphaFoldDB" id="A0A6G7J3U2"/>
<organism evidence="2 3">
    <name type="scientific">Flagellimonas oceani</name>
    <dbReference type="NCBI Taxonomy" id="2698672"/>
    <lineage>
        <taxon>Bacteria</taxon>
        <taxon>Pseudomonadati</taxon>
        <taxon>Bacteroidota</taxon>
        <taxon>Flavobacteriia</taxon>
        <taxon>Flavobacteriales</taxon>
        <taxon>Flavobacteriaceae</taxon>
        <taxon>Flagellimonas</taxon>
    </lineage>
</organism>
<dbReference type="Pfam" id="PF07666">
    <property type="entry name" value="MpPF26"/>
    <property type="match status" value="1"/>
</dbReference>
<evidence type="ECO:0000313" key="2">
    <source>
        <dbReference type="EMBL" id="QII45214.1"/>
    </source>
</evidence>